<dbReference type="EMBL" id="CM026427">
    <property type="protein sequence ID" value="KAG0568785.1"/>
    <property type="molecule type" value="Genomic_DNA"/>
</dbReference>
<dbReference type="Proteomes" id="UP000822688">
    <property type="component" value="Chromosome 6"/>
</dbReference>
<sequence>MLEIAKGMHHIHSKKIAHLDLKSMNVFVTSHAIADLHAANFFHVKIGDFGTAIRCNDGPIHDSRVYGQGTHRWRAPELFKEAPRSDLDLYKADVYSYAMVCVELVTRQLPLQERFPDQLNRSELHAYISESSNRPSLPETYPPELLSIIRCCWDAEPSKRPSFEDIVKSLESLKGEMLLNDKFYSALPKVTQNEREPELAACITPIFRPGPVPDYKFGGPPRDYIFAQGFGGGSAYDLRANSGQELSGGRVDELDEMVKKATMSPIFMIQTIHLPCSADGWEMLIELGEDVRHKIDDFVHGGATMGQQMYTSRASLLQPILSEFQEQLHLLSGHAHDYDTTRNGLFNEVFHVLKRVEFLLGSCSWPAIEFHGGPTATDEAFLSMWKNLDHCMQMMRYSSTLLRATDDLFEEISKFRSENPNEDSWSRACESDRQMLLRFLYSCVMMYRIDQHHHWYMGSIAVISKDSAMYSEGPAAFNIPLQFVWRSENILWDEGPNGLIMGPMPFLGQANYFSIVEKKEVYHQLPVYWAVKVYARESRKLAYDFIKLASLQHPHVVQMFGAWEDGDSGYVAMKMMQTNVMQFLSQKQDNTLSAVLLLTILVQIAEGMSYMHSHHVRHHNLKCSNVLLGGFYQNLEIVHVEVSDYWFDRGQVREEDRDLESSSSCTVPIKDTVQFGEGEETDEYAFDVYQFAMLCSEIFSIRGTREGSEAPSQASGSDSGEVDDEAVTVSFPEKCPRELAMYLQKCGSKDPKQRPRFAEICTVLRNHRAYMILSGDQGTGSAARE</sequence>
<dbReference type="InterPro" id="IPR001245">
    <property type="entry name" value="Ser-Thr/Tyr_kinase_cat_dom"/>
</dbReference>
<dbReference type="PANTHER" id="PTHR44329:SF260">
    <property type="entry name" value="PROTEIN KINASE DOMAIN-CONTAINING PROTEIN"/>
    <property type="match status" value="1"/>
</dbReference>
<dbReference type="SMART" id="SM00220">
    <property type="entry name" value="S_TKc"/>
    <property type="match status" value="1"/>
</dbReference>
<feature type="domain" description="Protein kinase" evidence="2">
    <location>
        <begin position="1"/>
        <end position="173"/>
    </location>
</feature>
<protein>
    <recommendedName>
        <fullName evidence="2">Protein kinase domain-containing protein</fullName>
    </recommendedName>
</protein>
<dbReference type="Gene3D" id="1.10.510.10">
    <property type="entry name" value="Transferase(Phosphotransferase) domain 1"/>
    <property type="match status" value="2"/>
</dbReference>
<dbReference type="SUPFAM" id="SSF56112">
    <property type="entry name" value="Protein kinase-like (PK-like)"/>
    <property type="match status" value="2"/>
</dbReference>
<dbReference type="InterPro" id="IPR008271">
    <property type="entry name" value="Ser/Thr_kinase_AS"/>
</dbReference>
<organism evidence="3 4">
    <name type="scientific">Ceratodon purpureus</name>
    <name type="common">Fire moss</name>
    <name type="synonym">Dicranum purpureum</name>
    <dbReference type="NCBI Taxonomy" id="3225"/>
    <lineage>
        <taxon>Eukaryota</taxon>
        <taxon>Viridiplantae</taxon>
        <taxon>Streptophyta</taxon>
        <taxon>Embryophyta</taxon>
        <taxon>Bryophyta</taxon>
        <taxon>Bryophytina</taxon>
        <taxon>Bryopsida</taxon>
        <taxon>Dicranidae</taxon>
        <taxon>Pseudoditrichales</taxon>
        <taxon>Ditrichaceae</taxon>
        <taxon>Ceratodon</taxon>
    </lineage>
</organism>
<dbReference type="GO" id="GO:0004674">
    <property type="term" value="F:protein serine/threonine kinase activity"/>
    <property type="evidence" value="ECO:0007669"/>
    <property type="project" value="TreeGrafter"/>
</dbReference>
<evidence type="ECO:0000259" key="2">
    <source>
        <dbReference type="PROSITE" id="PS50011"/>
    </source>
</evidence>
<dbReference type="PROSITE" id="PS50011">
    <property type="entry name" value="PROTEIN_KINASE_DOM"/>
    <property type="match status" value="2"/>
</dbReference>
<dbReference type="InterPro" id="IPR011009">
    <property type="entry name" value="Kinase-like_dom_sf"/>
</dbReference>
<evidence type="ECO:0000256" key="1">
    <source>
        <dbReference type="SAM" id="MobiDB-lite"/>
    </source>
</evidence>
<feature type="region of interest" description="Disordered" evidence="1">
    <location>
        <begin position="706"/>
        <end position="725"/>
    </location>
</feature>
<dbReference type="InterPro" id="IPR000719">
    <property type="entry name" value="Prot_kinase_dom"/>
</dbReference>
<dbReference type="Pfam" id="PF07714">
    <property type="entry name" value="PK_Tyr_Ser-Thr"/>
    <property type="match status" value="2"/>
</dbReference>
<evidence type="ECO:0000313" key="4">
    <source>
        <dbReference type="Proteomes" id="UP000822688"/>
    </source>
</evidence>
<gene>
    <name evidence="3" type="ORF">KC19_6G045100</name>
</gene>
<reference evidence="3 4" key="1">
    <citation type="submission" date="2020-06" db="EMBL/GenBank/DDBJ databases">
        <title>WGS assembly of Ceratodon purpureus strain R40.</title>
        <authorList>
            <person name="Carey S.B."/>
            <person name="Jenkins J."/>
            <person name="Shu S."/>
            <person name="Lovell J.T."/>
            <person name="Sreedasyam A."/>
            <person name="Maumus F."/>
            <person name="Tiley G.P."/>
            <person name="Fernandez-Pozo N."/>
            <person name="Barry K."/>
            <person name="Chen C."/>
            <person name="Wang M."/>
            <person name="Lipzen A."/>
            <person name="Daum C."/>
            <person name="Saski C.A."/>
            <person name="Payton A.C."/>
            <person name="Mcbreen J.C."/>
            <person name="Conrad R.E."/>
            <person name="Kollar L.M."/>
            <person name="Olsson S."/>
            <person name="Huttunen S."/>
            <person name="Landis J.B."/>
            <person name="Wickett N.J."/>
            <person name="Johnson M.G."/>
            <person name="Rensing S.A."/>
            <person name="Grimwood J."/>
            <person name="Schmutz J."/>
            <person name="Mcdaniel S.F."/>
        </authorList>
    </citation>
    <scope>NUCLEOTIDE SEQUENCE [LARGE SCALE GENOMIC DNA]</scope>
    <source>
        <strain evidence="3 4">R40</strain>
    </source>
</reference>
<evidence type="ECO:0000313" key="3">
    <source>
        <dbReference type="EMBL" id="KAG0568785.1"/>
    </source>
</evidence>
<keyword evidence="4" id="KW-1185">Reference proteome</keyword>
<dbReference type="InterPro" id="IPR051681">
    <property type="entry name" value="Ser/Thr_Kinases-Pseudokinases"/>
</dbReference>
<dbReference type="AlphaFoldDB" id="A0A8T0HCY9"/>
<dbReference type="GO" id="GO:0005524">
    <property type="term" value="F:ATP binding"/>
    <property type="evidence" value="ECO:0007669"/>
    <property type="project" value="InterPro"/>
</dbReference>
<accession>A0A8T0HCY9</accession>
<dbReference type="PROSITE" id="PS00108">
    <property type="entry name" value="PROTEIN_KINASE_ST"/>
    <property type="match status" value="1"/>
</dbReference>
<dbReference type="PANTHER" id="PTHR44329">
    <property type="entry name" value="SERINE/THREONINE-PROTEIN KINASE TNNI3K-RELATED"/>
    <property type="match status" value="1"/>
</dbReference>
<name>A0A8T0HCY9_CERPU</name>
<feature type="domain" description="Protein kinase" evidence="2">
    <location>
        <begin position="501"/>
        <end position="770"/>
    </location>
</feature>
<comment type="caution">
    <text evidence="3">The sequence shown here is derived from an EMBL/GenBank/DDBJ whole genome shotgun (WGS) entry which is preliminary data.</text>
</comment>
<proteinExistence type="predicted"/>